<dbReference type="EMBL" id="KR815462">
    <property type="protein sequence ID" value="ALR70984.1"/>
    <property type="molecule type" value="Genomic_DNA"/>
</dbReference>
<organism evidence="1">
    <name type="scientific">Anticarsia gemmatalis multiple nucleopolyhedrovirus</name>
    <dbReference type="NCBI Taxonomy" id="268591"/>
    <lineage>
        <taxon>Viruses</taxon>
        <taxon>Viruses incertae sedis</taxon>
        <taxon>Naldaviricetes</taxon>
        <taxon>Lefavirales</taxon>
        <taxon>Baculoviridae</taxon>
        <taxon>Alphabaculovirus</taxon>
        <taxon>Alphabaculovirus angemmatalis</taxon>
    </lineage>
</organism>
<protein>
    <submittedName>
        <fullName evidence="1">Uncharacterized protein</fullName>
    </submittedName>
</protein>
<proteinExistence type="predicted"/>
<name>A0A0S3IYC9_9ABAC</name>
<reference evidence="1" key="1">
    <citation type="journal article" date="2015" name="Genome Biol. Evol.">
        <title>The Pangenome of the Anticarsia gemmatalis Multiple Nucleopolyhedrovirus (AgMNPV).</title>
        <authorList>
            <person name="Brito A.F."/>
            <person name="Braconi C.T."/>
            <person name="Weidmann M."/>
            <person name="Dilcher M."/>
            <person name="Alves J.M."/>
            <person name="Gruber A."/>
            <person name="Zanotto P.M."/>
        </authorList>
    </citation>
    <scope>NUCLEOTIDE SEQUENCE</scope>
    <source>
        <strain evidence="1">AgMNPV-33</strain>
    </source>
</reference>
<accession>A0A0S3IYC9</accession>
<sequence>MRPSCCTQIGCVIELCALRYILLQTFNRNLLRHKLFILFFTYDCFCKTRMLFLL</sequence>
<gene>
    <name evidence="1" type="ORF">AGNV_079</name>
</gene>
<evidence type="ECO:0000313" key="1">
    <source>
        <dbReference type="EMBL" id="ALR70984.1"/>
    </source>
</evidence>